<feature type="compositionally biased region" description="Low complexity" evidence="1">
    <location>
        <begin position="56"/>
        <end position="76"/>
    </location>
</feature>
<keyword evidence="2" id="KW-0966">Cell projection</keyword>
<dbReference type="EMBL" id="JACHJL010000015">
    <property type="protein sequence ID" value="MBB5938187.1"/>
    <property type="molecule type" value="Genomic_DNA"/>
</dbReference>
<dbReference type="InterPro" id="IPR023346">
    <property type="entry name" value="Lysozyme-like_dom_sf"/>
</dbReference>
<gene>
    <name evidence="2" type="ORF">FHS42_005275</name>
</gene>
<protein>
    <submittedName>
        <fullName evidence="2">Flagellar biosynthesis GTPase FlhF</fullName>
    </submittedName>
</protein>
<organism evidence="2 3">
    <name type="scientific">Streptomyces zagrosensis</name>
    <dbReference type="NCBI Taxonomy" id="1042984"/>
    <lineage>
        <taxon>Bacteria</taxon>
        <taxon>Bacillati</taxon>
        <taxon>Actinomycetota</taxon>
        <taxon>Actinomycetes</taxon>
        <taxon>Kitasatosporales</taxon>
        <taxon>Streptomycetaceae</taxon>
        <taxon>Streptomyces</taxon>
    </lineage>
</organism>
<dbReference type="Proteomes" id="UP000588098">
    <property type="component" value="Unassembled WGS sequence"/>
</dbReference>
<accession>A0A7W9QFC9</accession>
<keyword evidence="2" id="KW-0282">Flagellum</keyword>
<dbReference type="SUPFAM" id="SSF53955">
    <property type="entry name" value="Lysozyme-like"/>
    <property type="match status" value="1"/>
</dbReference>
<evidence type="ECO:0000256" key="1">
    <source>
        <dbReference type="SAM" id="MobiDB-lite"/>
    </source>
</evidence>
<feature type="compositionally biased region" description="Basic and acidic residues" evidence="1">
    <location>
        <begin position="77"/>
        <end position="138"/>
    </location>
</feature>
<keyword evidence="2" id="KW-0969">Cilium</keyword>
<comment type="caution">
    <text evidence="2">The sequence shown here is derived from an EMBL/GenBank/DDBJ whole genome shotgun (WGS) entry which is preliminary data.</text>
</comment>
<keyword evidence="3" id="KW-1185">Reference proteome</keyword>
<dbReference type="AlphaFoldDB" id="A0A7W9QFC9"/>
<proteinExistence type="predicted"/>
<name>A0A7W9QFC9_9ACTN</name>
<evidence type="ECO:0000313" key="2">
    <source>
        <dbReference type="EMBL" id="MBB5938187.1"/>
    </source>
</evidence>
<dbReference type="Gene3D" id="1.10.530.10">
    <property type="match status" value="1"/>
</dbReference>
<evidence type="ECO:0000313" key="3">
    <source>
        <dbReference type="Proteomes" id="UP000588098"/>
    </source>
</evidence>
<feature type="region of interest" description="Disordered" evidence="1">
    <location>
        <begin position="55"/>
        <end position="147"/>
    </location>
</feature>
<sequence>MSRISVRGFAVASATAVTTVGAVVGVAAGSDKSSTEPVETVAADATLLAEIPAGHQAQAQTASLTQQAAAQSTAADAEAKKSAEEAARKQAAKDASAKKSAAEQAKKDKEKAEAEKKAAKEREKEKEQTASRSAERDSSPSSLAPKSSYSVADVQAIARQMVPADQFQCFSNIVNHESTWNYKASNPSSGAYGLVQALPASKMSSAGADWQTNPATQIKWGLGYMNEKYDSPCGAWAFWQANSWY</sequence>
<reference evidence="2 3" key="1">
    <citation type="submission" date="2020-08" db="EMBL/GenBank/DDBJ databases">
        <title>Genomic Encyclopedia of Type Strains, Phase III (KMG-III): the genomes of soil and plant-associated and newly described type strains.</title>
        <authorList>
            <person name="Whitman W."/>
        </authorList>
    </citation>
    <scope>NUCLEOTIDE SEQUENCE [LARGE SCALE GENOMIC DNA]</scope>
    <source>
        <strain evidence="2 3">CECT 8305</strain>
    </source>
</reference>